<reference evidence="1" key="1">
    <citation type="submission" date="2020-05" db="EMBL/GenBank/DDBJ databases">
        <title>Large-scale comparative analyses of tick genomes elucidate their genetic diversity and vector capacities.</title>
        <authorList>
            <person name="Jia N."/>
            <person name="Wang J."/>
            <person name="Shi W."/>
            <person name="Du L."/>
            <person name="Sun Y."/>
            <person name="Zhan W."/>
            <person name="Jiang J."/>
            <person name="Wang Q."/>
            <person name="Zhang B."/>
            <person name="Ji P."/>
            <person name="Sakyi L.B."/>
            <person name="Cui X."/>
            <person name="Yuan T."/>
            <person name="Jiang B."/>
            <person name="Yang W."/>
            <person name="Lam T.T.-Y."/>
            <person name="Chang Q."/>
            <person name="Ding S."/>
            <person name="Wang X."/>
            <person name="Zhu J."/>
            <person name="Ruan X."/>
            <person name="Zhao L."/>
            <person name="Wei J."/>
            <person name="Que T."/>
            <person name="Du C."/>
            <person name="Cheng J."/>
            <person name="Dai P."/>
            <person name="Han X."/>
            <person name="Huang E."/>
            <person name="Gao Y."/>
            <person name="Liu J."/>
            <person name="Shao H."/>
            <person name="Ye R."/>
            <person name="Li L."/>
            <person name="Wei W."/>
            <person name="Wang X."/>
            <person name="Wang C."/>
            <person name="Yang T."/>
            <person name="Huo Q."/>
            <person name="Li W."/>
            <person name="Guo W."/>
            <person name="Chen H."/>
            <person name="Zhou L."/>
            <person name="Ni X."/>
            <person name="Tian J."/>
            <person name="Zhou Y."/>
            <person name="Sheng Y."/>
            <person name="Liu T."/>
            <person name="Pan Y."/>
            <person name="Xia L."/>
            <person name="Li J."/>
            <person name="Zhao F."/>
            <person name="Cao W."/>
        </authorList>
    </citation>
    <scope>NUCLEOTIDE SEQUENCE</scope>
    <source>
        <strain evidence="1">Dsil-2018</strain>
    </source>
</reference>
<keyword evidence="2" id="KW-1185">Reference proteome</keyword>
<protein>
    <submittedName>
        <fullName evidence="1">Uncharacterized protein</fullName>
    </submittedName>
</protein>
<comment type="caution">
    <text evidence="1">The sequence shown here is derived from an EMBL/GenBank/DDBJ whole genome shotgun (WGS) entry which is preliminary data.</text>
</comment>
<organism evidence="1 2">
    <name type="scientific">Dermacentor silvarum</name>
    <name type="common">Tick</name>
    <dbReference type="NCBI Taxonomy" id="543639"/>
    <lineage>
        <taxon>Eukaryota</taxon>
        <taxon>Metazoa</taxon>
        <taxon>Ecdysozoa</taxon>
        <taxon>Arthropoda</taxon>
        <taxon>Chelicerata</taxon>
        <taxon>Arachnida</taxon>
        <taxon>Acari</taxon>
        <taxon>Parasitiformes</taxon>
        <taxon>Ixodida</taxon>
        <taxon>Ixodoidea</taxon>
        <taxon>Ixodidae</taxon>
        <taxon>Rhipicephalinae</taxon>
        <taxon>Dermacentor</taxon>
    </lineage>
</organism>
<evidence type="ECO:0000313" key="1">
    <source>
        <dbReference type="EMBL" id="KAH7949404.1"/>
    </source>
</evidence>
<proteinExistence type="predicted"/>
<name>A0ACB8CQH9_DERSI</name>
<dbReference type="Proteomes" id="UP000821865">
    <property type="component" value="Chromosome 5"/>
</dbReference>
<sequence length="131" mass="14366">MSIKKACELDLSSGRLVGFVDLGNSQEPHDADISLATEALVFMVVGLAALWKMPFGYFLNAGLSGEVIKNLLLEAIHCKQECGLKVTAFVCDCLMANMAMVKLLGCRVHELTFENLRTLSQTPRMNKKKSS</sequence>
<accession>A0ACB8CQH9</accession>
<evidence type="ECO:0000313" key="2">
    <source>
        <dbReference type="Proteomes" id="UP000821865"/>
    </source>
</evidence>
<dbReference type="EMBL" id="CM023474">
    <property type="protein sequence ID" value="KAH7949404.1"/>
    <property type="molecule type" value="Genomic_DNA"/>
</dbReference>
<gene>
    <name evidence="1" type="ORF">HPB49_009357</name>
</gene>